<evidence type="ECO:0000313" key="2">
    <source>
        <dbReference type="Proteomes" id="UP000177682"/>
    </source>
</evidence>
<proteinExistence type="predicted"/>
<protein>
    <recommendedName>
        <fullName evidence="3">Antitoxin</fullName>
    </recommendedName>
</protein>
<name>A0A1F5PKA1_9BACT</name>
<reference evidence="1 2" key="1">
    <citation type="journal article" date="2016" name="Nat. Commun.">
        <title>Thousands of microbial genomes shed light on interconnected biogeochemical processes in an aquifer system.</title>
        <authorList>
            <person name="Anantharaman K."/>
            <person name="Brown C.T."/>
            <person name="Hug L.A."/>
            <person name="Sharon I."/>
            <person name="Castelle C.J."/>
            <person name="Probst A.J."/>
            <person name="Thomas B.C."/>
            <person name="Singh A."/>
            <person name="Wilkins M.J."/>
            <person name="Karaoz U."/>
            <person name="Brodie E.L."/>
            <person name="Williams K.H."/>
            <person name="Hubbard S.S."/>
            <person name="Banfield J.F."/>
        </authorList>
    </citation>
    <scope>NUCLEOTIDE SEQUENCE [LARGE SCALE GENOMIC DNA]</scope>
</reference>
<accession>A0A1F5PKA1</accession>
<organism evidence="1 2">
    <name type="scientific">Candidatus Doudnabacteria bacterium RIFCSPHIGHO2_12_FULL_48_16</name>
    <dbReference type="NCBI Taxonomy" id="1817838"/>
    <lineage>
        <taxon>Bacteria</taxon>
        <taxon>Candidatus Doudnaibacteriota</taxon>
    </lineage>
</organism>
<comment type="caution">
    <text evidence="1">The sequence shown here is derived from an EMBL/GenBank/DDBJ whole genome shotgun (WGS) entry which is preliminary data.</text>
</comment>
<dbReference type="EMBL" id="MFEY01000007">
    <property type="protein sequence ID" value="OGE90297.1"/>
    <property type="molecule type" value="Genomic_DNA"/>
</dbReference>
<dbReference type="AlphaFoldDB" id="A0A1F5PKA1"/>
<sequence length="91" mass="10591">MQYLELDDYEKEIIKSYEKGKVKPVSNQKIEKLRYQAYAKAALDKTRNVNIRLSESDLLKIKAMALQKGIPYQTLMASLIHQYSNGQPKRD</sequence>
<evidence type="ECO:0008006" key="3">
    <source>
        <dbReference type="Google" id="ProtNLM"/>
    </source>
</evidence>
<dbReference type="Proteomes" id="UP000177682">
    <property type="component" value="Unassembled WGS sequence"/>
</dbReference>
<gene>
    <name evidence="1" type="ORF">A3E29_04345</name>
</gene>
<evidence type="ECO:0000313" key="1">
    <source>
        <dbReference type="EMBL" id="OGE90297.1"/>
    </source>
</evidence>